<dbReference type="Proteomes" id="UP001183824">
    <property type="component" value="Unassembled WGS sequence"/>
</dbReference>
<evidence type="ECO:0000259" key="1">
    <source>
        <dbReference type="Pfam" id="PF10633"/>
    </source>
</evidence>
<dbReference type="RefSeq" id="WP_311721171.1">
    <property type="nucleotide sequence ID" value="NZ_JAVREZ010000501.1"/>
</dbReference>
<organism evidence="2 3">
    <name type="scientific">Streptomyces doebereineriae</name>
    <dbReference type="NCBI Taxonomy" id="3075528"/>
    <lineage>
        <taxon>Bacteria</taxon>
        <taxon>Bacillati</taxon>
        <taxon>Actinomycetota</taxon>
        <taxon>Actinomycetes</taxon>
        <taxon>Kitasatosporales</taxon>
        <taxon>Streptomycetaceae</taxon>
        <taxon>Streptomyces</taxon>
    </lineage>
</organism>
<proteinExistence type="predicted"/>
<dbReference type="EMBL" id="JAVREZ010000501">
    <property type="protein sequence ID" value="MDT0488768.1"/>
    <property type="molecule type" value="Genomic_DNA"/>
</dbReference>
<comment type="caution">
    <text evidence="2">The sequence shown here is derived from an EMBL/GenBank/DDBJ whole genome shotgun (WGS) entry which is preliminary data.</text>
</comment>
<dbReference type="Pfam" id="PF10633">
    <property type="entry name" value="NPCBM_assoc"/>
    <property type="match status" value="1"/>
</dbReference>
<feature type="domain" description="Alpha-galactosidase NEW3" evidence="1">
    <location>
        <begin position="2"/>
        <end position="41"/>
    </location>
</feature>
<reference evidence="3" key="1">
    <citation type="submission" date="2023-07" db="EMBL/GenBank/DDBJ databases">
        <title>30 novel species of actinomycetes from the DSMZ collection.</title>
        <authorList>
            <person name="Nouioui I."/>
        </authorList>
    </citation>
    <scope>NUCLEOTIDE SEQUENCE [LARGE SCALE GENOMIC DNA]</scope>
    <source>
        <strain evidence="3">DSM 41640</strain>
    </source>
</reference>
<protein>
    <submittedName>
        <fullName evidence="2">NEW3 domain-containing protein</fullName>
    </submittedName>
</protein>
<feature type="non-terminal residue" evidence="2">
    <location>
        <position position="131"/>
    </location>
</feature>
<evidence type="ECO:0000313" key="3">
    <source>
        <dbReference type="Proteomes" id="UP001183824"/>
    </source>
</evidence>
<sequence length="131" mass="13665">MQPAELPYVLPPGEHLEADVVLRIPSSAEPGLYPLRAELAVTGSGADALPPSWRQVVEDVRTVTVGEPGGHLLKLVSEPQAVDVKAGETARLSMTIGTDALAGLTAEAHLISPWGTWEWMGPAAAGVEVPA</sequence>
<name>A0ABU2VT49_9ACTN</name>
<accession>A0ABU2VT49</accession>
<keyword evidence="3" id="KW-1185">Reference proteome</keyword>
<dbReference type="InterPro" id="IPR018905">
    <property type="entry name" value="A-galactase_NEW3"/>
</dbReference>
<evidence type="ECO:0000313" key="2">
    <source>
        <dbReference type="EMBL" id="MDT0488768.1"/>
    </source>
</evidence>
<gene>
    <name evidence="2" type="ORF">RNB18_52975</name>
</gene>